<sequence length="659" mass="75817">MEQYTKISNEQKIAMEYVRSSHLQIPMSHSDLKSMNIPFVLAVTPFQQTDSPFKPPTLKYDLNSIPLCTNCHSFLNTLYSKNEDLKLICPVCHQKNKIPLNFDFLMMNSNETKSSVYDTYFPEAKKDSASKEQNDPINPPSMECQTYLLSIERSEATINNRLFQNTIEKIRETFSQKTTGVITIFVYDSYLHVPFIPYNNRNKSFSIMSICDLSDDKTVLPPAKSLFFDLETEKSLFNQYLDFLISSLSNFTSNPTLPLVKVFDLVRILNIFCQKLKIPSVIVTSQNPIGTSEEFRNFGLEILRRTSPFKFFCVTPPSSNPPDFTPLSEFSFIVNSKCQVFSQCQINYLPIDIINELQVPVFSEIIVYMSLPDYFQIVDIKGPGLRRSEKAFILPYMSPNDSVYVYLDYKVSKLKPITHSIQAQVRYLDSHRKRYVRVTSLCFYCVNNNASVAHHVNYDVYLASLFTSCIDKAREFSDTNKAVEEIKKIRKDFHENQFSKLYFLSQPGIVAPKINCAFSVAECFLSDQMNYPLIFGRSPVDVSRFFVPIGYSILHIDSNLFQGPMTLCNLQFSFSALYVKMNNRRALLIINDQYAREAGQEEFNNFVNTWTDSISKQPLSDVINNICNGEENVIEIIIPSLSADHNLYKHVLTCIRTRI</sequence>
<dbReference type="SUPFAM" id="SSF82919">
    <property type="entry name" value="Zn-finger domain of Sec23/24"/>
    <property type="match status" value="1"/>
</dbReference>
<keyword evidence="2" id="KW-1185">Reference proteome</keyword>
<organism evidence="1 2">
    <name type="scientific">Tritrichomonas musculus</name>
    <dbReference type="NCBI Taxonomy" id="1915356"/>
    <lineage>
        <taxon>Eukaryota</taxon>
        <taxon>Metamonada</taxon>
        <taxon>Parabasalia</taxon>
        <taxon>Tritrichomonadida</taxon>
        <taxon>Tritrichomonadidae</taxon>
        <taxon>Tritrichomonas</taxon>
    </lineage>
</organism>
<dbReference type="Gene3D" id="2.60.40.1670">
    <property type="entry name" value="beta-sandwich domain of Sec23/24"/>
    <property type="match status" value="1"/>
</dbReference>
<evidence type="ECO:0000313" key="2">
    <source>
        <dbReference type="Proteomes" id="UP001470230"/>
    </source>
</evidence>
<dbReference type="SUPFAM" id="SSF81995">
    <property type="entry name" value="beta-sandwich domain of Sec23/24"/>
    <property type="match status" value="1"/>
</dbReference>
<protein>
    <submittedName>
        <fullName evidence="1">Uncharacterized protein</fullName>
    </submittedName>
</protein>
<dbReference type="PANTHER" id="PTHR13803">
    <property type="entry name" value="SEC24-RELATED PROTEIN"/>
    <property type="match status" value="1"/>
</dbReference>
<accession>A0ABR2HWP3</accession>
<comment type="caution">
    <text evidence="1">The sequence shown here is derived from an EMBL/GenBank/DDBJ whole genome shotgun (WGS) entry which is preliminary data.</text>
</comment>
<dbReference type="EMBL" id="JAPFFF010000021">
    <property type="protein sequence ID" value="KAK8854058.1"/>
    <property type="molecule type" value="Genomic_DNA"/>
</dbReference>
<reference evidence="1 2" key="1">
    <citation type="submission" date="2024-04" db="EMBL/GenBank/DDBJ databases">
        <title>Tritrichomonas musculus Genome.</title>
        <authorList>
            <person name="Alves-Ferreira E."/>
            <person name="Grigg M."/>
            <person name="Lorenzi H."/>
            <person name="Galac M."/>
        </authorList>
    </citation>
    <scope>NUCLEOTIDE SEQUENCE [LARGE SCALE GENOMIC DNA]</scope>
    <source>
        <strain evidence="1 2">EAF2021</strain>
    </source>
</reference>
<dbReference type="Proteomes" id="UP001470230">
    <property type="component" value="Unassembled WGS sequence"/>
</dbReference>
<dbReference type="InterPro" id="IPR050550">
    <property type="entry name" value="SEC23_SEC24_subfamily"/>
</dbReference>
<name>A0ABR2HWP3_9EUKA</name>
<gene>
    <name evidence="1" type="ORF">M9Y10_016608</name>
</gene>
<dbReference type="InterPro" id="IPR036174">
    <property type="entry name" value="Znf_Sec23_Sec24_sf"/>
</dbReference>
<proteinExistence type="predicted"/>
<evidence type="ECO:0000313" key="1">
    <source>
        <dbReference type="EMBL" id="KAK8854058.1"/>
    </source>
</evidence>